<accession>A0A8X6H4E5</accession>
<dbReference type="AlphaFoldDB" id="A0A8X6H4E5"/>
<dbReference type="Proteomes" id="UP000887116">
    <property type="component" value="Unassembled WGS sequence"/>
</dbReference>
<proteinExistence type="predicted"/>
<dbReference type="OrthoDB" id="6407690at2759"/>
<keyword evidence="2" id="KW-1185">Reference proteome</keyword>
<reference evidence="1" key="1">
    <citation type="submission" date="2020-07" db="EMBL/GenBank/DDBJ databases">
        <title>Multicomponent nature underlies the extraordinary mechanical properties of spider dragline silk.</title>
        <authorList>
            <person name="Kono N."/>
            <person name="Nakamura H."/>
            <person name="Mori M."/>
            <person name="Yoshida Y."/>
            <person name="Ohtoshi R."/>
            <person name="Malay A.D."/>
            <person name="Moran D.A.P."/>
            <person name="Tomita M."/>
            <person name="Numata K."/>
            <person name="Arakawa K."/>
        </authorList>
    </citation>
    <scope>NUCLEOTIDE SEQUENCE</scope>
</reference>
<dbReference type="EMBL" id="BMAO01007283">
    <property type="protein sequence ID" value="GFR14945.1"/>
    <property type="molecule type" value="Genomic_DNA"/>
</dbReference>
<comment type="caution">
    <text evidence="1">The sequence shown here is derived from an EMBL/GenBank/DDBJ whole genome shotgun (WGS) entry which is preliminary data.</text>
</comment>
<organism evidence="1 2">
    <name type="scientific">Trichonephila clavata</name>
    <name type="common">Joro spider</name>
    <name type="synonym">Nephila clavata</name>
    <dbReference type="NCBI Taxonomy" id="2740835"/>
    <lineage>
        <taxon>Eukaryota</taxon>
        <taxon>Metazoa</taxon>
        <taxon>Ecdysozoa</taxon>
        <taxon>Arthropoda</taxon>
        <taxon>Chelicerata</taxon>
        <taxon>Arachnida</taxon>
        <taxon>Araneae</taxon>
        <taxon>Araneomorphae</taxon>
        <taxon>Entelegynae</taxon>
        <taxon>Araneoidea</taxon>
        <taxon>Nephilidae</taxon>
        <taxon>Trichonephila</taxon>
    </lineage>
</organism>
<name>A0A8X6H4E5_TRICU</name>
<sequence>MNIRFRPTLQVIACSRAARGVLYTFDLEILKTKFMIYSNVRFDDYVQYMEEKVSDIVTKAFQHVFATSRARNEQCLNVKPEVTKQLIGVVMTSALEVRNWYQWHRRMLSERNIYLKNRLTWFSFGIIDRFKTARNFVQDEKLNIFERFHLACKYYLETDLKMLWENMSVDDKANIQERIPNSRSLEIQLRMLQRNSTIDWDQLSLTERKGNFFNDNYEGIRYYFTKLKGQIVRCQCITSAVNYPGTHHFDLYSCLSRMDKGEINFTLDRLRSEKLFVIFKSFLHWPLQSMFLKFALNFKQYIDSDVLRNLIQIMLFEKIEIGWQDCQYNILLKSLCFVMPEEFVDHVKKDEKVYSVLKRVLKNPMPFDLEEYRHYIDNYRKDRLC</sequence>
<evidence type="ECO:0000313" key="1">
    <source>
        <dbReference type="EMBL" id="GFR14945.1"/>
    </source>
</evidence>
<gene>
    <name evidence="1" type="primary">NCL1_47061</name>
    <name evidence="1" type="ORF">TNCT_227121</name>
</gene>
<evidence type="ECO:0000313" key="2">
    <source>
        <dbReference type="Proteomes" id="UP000887116"/>
    </source>
</evidence>
<protein>
    <submittedName>
        <fullName evidence="1">Uncharacterized protein</fullName>
    </submittedName>
</protein>